<dbReference type="PROSITE" id="PS51148">
    <property type="entry name" value="AXH"/>
    <property type="match status" value="1"/>
</dbReference>
<dbReference type="Proteomes" id="UP000693946">
    <property type="component" value="Linkage Group LG4"/>
</dbReference>
<dbReference type="GO" id="GO:0000122">
    <property type="term" value="P:negative regulation of transcription by RNA polymerase II"/>
    <property type="evidence" value="ECO:0007669"/>
    <property type="project" value="TreeGrafter"/>
</dbReference>
<feature type="compositionally biased region" description="Basic and acidic residues" evidence="1">
    <location>
        <begin position="453"/>
        <end position="462"/>
    </location>
</feature>
<keyword evidence="4" id="KW-1185">Reference proteome</keyword>
<evidence type="ECO:0000313" key="3">
    <source>
        <dbReference type="EMBL" id="KAG7493139.1"/>
    </source>
</evidence>
<dbReference type="GO" id="GO:0003723">
    <property type="term" value="F:RNA binding"/>
    <property type="evidence" value="ECO:0007669"/>
    <property type="project" value="InterPro"/>
</dbReference>
<name>A0AAV6QI96_SOLSE</name>
<dbReference type="InterPro" id="IPR043404">
    <property type="entry name" value="ATAXIN1-like"/>
</dbReference>
<dbReference type="Pfam" id="PF08517">
    <property type="entry name" value="AXH"/>
    <property type="match status" value="1"/>
</dbReference>
<organism evidence="3 4">
    <name type="scientific">Solea senegalensis</name>
    <name type="common">Senegalese sole</name>
    <dbReference type="NCBI Taxonomy" id="28829"/>
    <lineage>
        <taxon>Eukaryota</taxon>
        <taxon>Metazoa</taxon>
        <taxon>Chordata</taxon>
        <taxon>Craniata</taxon>
        <taxon>Vertebrata</taxon>
        <taxon>Euteleostomi</taxon>
        <taxon>Actinopterygii</taxon>
        <taxon>Neopterygii</taxon>
        <taxon>Teleostei</taxon>
        <taxon>Neoteleostei</taxon>
        <taxon>Acanthomorphata</taxon>
        <taxon>Carangaria</taxon>
        <taxon>Pleuronectiformes</taxon>
        <taxon>Pleuronectoidei</taxon>
        <taxon>Soleidae</taxon>
        <taxon>Solea</taxon>
    </lineage>
</organism>
<feature type="domain" description="AXH" evidence="2">
    <location>
        <begin position="265"/>
        <end position="397"/>
    </location>
</feature>
<sequence>MSFTPSPAAVPDRDNLPLKKRDQRLSSPSQQQQQQQCDTATFKAPYPYKSHSDFKSTHTGPFQPVPRRVPALYQPWTQQLHTSSRPTPHTLSAFREPHGWTEWREFNPLHSGWHFSQHYQHNRHSSSTPVVHPGHPHQPSLVSDGLHMGERYGWEQLKILRDRDRQSNGRYKGPYTRRRERKVDFYPRAEKITPPSLSICLPHSPHEDQFDFVRHSVSGSPFRRVSPGDDSNTLYTSMKEDASRSPPVPSSKHASSSSSSSSSSSPPNHFPWLLPHFVAGSLIELRDGRLRRVEHLQTEDFLLGSLACPDLRLSCCTVQNISTPTSSSSVSRLLVLLHDLQSQEVVDVYMEYPFFVRGQGWSSCSPQRTARLCGLQCRQLSVGDVCLALTPVSATQPPPSATLEPKTSARKSAGGFEPLKLSQPQVLPEPQEPAGGERRVAVAGRRRHCSAPDLRHPETNCM</sequence>
<dbReference type="GO" id="GO:0005634">
    <property type="term" value="C:nucleus"/>
    <property type="evidence" value="ECO:0007669"/>
    <property type="project" value="TreeGrafter"/>
</dbReference>
<dbReference type="PANTHER" id="PTHR13392">
    <property type="entry name" value="ATAXIN 1"/>
    <property type="match status" value="1"/>
</dbReference>
<evidence type="ECO:0000256" key="1">
    <source>
        <dbReference type="SAM" id="MobiDB-lite"/>
    </source>
</evidence>
<accession>A0AAV6QI96</accession>
<feature type="compositionally biased region" description="Low complexity" evidence="1">
    <location>
        <begin position="250"/>
        <end position="265"/>
    </location>
</feature>
<dbReference type="AlphaFoldDB" id="A0AAV6QI96"/>
<dbReference type="PANTHER" id="PTHR13392:SF14">
    <property type="entry name" value="ATAXIN-1-LIKE"/>
    <property type="match status" value="1"/>
</dbReference>
<feature type="region of interest" description="Disordered" evidence="1">
    <location>
        <begin position="1"/>
        <end position="46"/>
    </location>
</feature>
<feature type="region of interest" description="Disordered" evidence="1">
    <location>
        <begin position="395"/>
        <end position="462"/>
    </location>
</feature>
<comment type="caution">
    <text evidence="3">The sequence shown here is derived from an EMBL/GenBank/DDBJ whole genome shotgun (WGS) entry which is preliminary data.</text>
</comment>
<dbReference type="InterPro" id="IPR003652">
    <property type="entry name" value="Ataxin_AXH_dom"/>
</dbReference>
<feature type="compositionally biased region" description="Basic and acidic residues" evidence="1">
    <location>
        <begin position="11"/>
        <end position="24"/>
    </location>
</feature>
<gene>
    <name evidence="3" type="ORF">JOB18_001858</name>
</gene>
<feature type="region of interest" description="Disordered" evidence="1">
    <location>
        <begin position="221"/>
        <end position="265"/>
    </location>
</feature>
<proteinExistence type="predicted"/>
<evidence type="ECO:0000313" key="4">
    <source>
        <dbReference type="Proteomes" id="UP000693946"/>
    </source>
</evidence>
<dbReference type="SMART" id="SM00536">
    <property type="entry name" value="AXH"/>
    <property type="match status" value="1"/>
</dbReference>
<reference evidence="3 4" key="1">
    <citation type="journal article" date="2021" name="Sci. Rep.">
        <title>Chromosome anchoring in Senegalese sole (Solea senegalensis) reveals sex-associated markers and genome rearrangements in flatfish.</title>
        <authorList>
            <person name="Guerrero-Cozar I."/>
            <person name="Gomez-Garrido J."/>
            <person name="Berbel C."/>
            <person name="Martinez-Blanch J.F."/>
            <person name="Alioto T."/>
            <person name="Claros M.G."/>
            <person name="Gagnaire P.A."/>
            <person name="Manchado M."/>
        </authorList>
    </citation>
    <scope>NUCLEOTIDE SEQUENCE [LARGE SCALE GENOMIC DNA]</scope>
    <source>
        <strain evidence="3">Sse05_10M</strain>
    </source>
</reference>
<protein>
    <submittedName>
        <fullName evidence="3">Ataxin-1 Spinocerebellar ataxia type 1</fullName>
    </submittedName>
</protein>
<dbReference type="GO" id="GO:0007399">
    <property type="term" value="P:nervous system development"/>
    <property type="evidence" value="ECO:0007669"/>
    <property type="project" value="TreeGrafter"/>
</dbReference>
<evidence type="ECO:0000259" key="2">
    <source>
        <dbReference type="PROSITE" id="PS51148"/>
    </source>
</evidence>
<dbReference type="EMBL" id="JAGKHQ010000016">
    <property type="protein sequence ID" value="KAG7493139.1"/>
    <property type="molecule type" value="Genomic_DNA"/>
</dbReference>